<keyword evidence="2 7" id="KW-0813">Transport</keyword>
<accession>A0A4R5DTC8</accession>
<evidence type="ECO:0000313" key="9">
    <source>
        <dbReference type="EMBL" id="TDE14385.1"/>
    </source>
</evidence>
<evidence type="ECO:0000256" key="6">
    <source>
        <dbReference type="ARBA" id="ARBA00023136"/>
    </source>
</evidence>
<dbReference type="PROSITE" id="PS50928">
    <property type="entry name" value="ABC_TM1"/>
    <property type="match status" value="1"/>
</dbReference>
<feature type="domain" description="ABC transmembrane type-1" evidence="8">
    <location>
        <begin position="55"/>
        <end position="246"/>
    </location>
</feature>
<organism evidence="9 10">
    <name type="scientific">Jiangella asiatica</name>
    <dbReference type="NCBI Taxonomy" id="2530372"/>
    <lineage>
        <taxon>Bacteria</taxon>
        <taxon>Bacillati</taxon>
        <taxon>Actinomycetota</taxon>
        <taxon>Actinomycetes</taxon>
        <taxon>Jiangellales</taxon>
        <taxon>Jiangellaceae</taxon>
        <taxon>Jiangella</taxon>
    </lineage>
</organism>
<evidence type="ECO:0000256" key="2">
    <source>
        <dbReference type="ARBA" id="ARBA00022448"/>
    </source>
</evidence>
<dbReference type="Gene3D" id="1.10.3720.10">
    <property type="entry name" value="MetI-like"/>
    <property type="match status" value="1"/>
</dbReference>
<evidence type="ECO:0000313" key="10">
    <source>
        <dbReference type="Proteomes" id="UP000294739"/>
    </source>
</evidence>
<dbReference type="SUPFAM" id="SSF161098">
    <property type="entry name" value="MetI-like"/>
    <property type="match status" value="1"/>
</dbReference>
<keyword evidence="10" id="KW-1185">Reference proteome</keyword>
<protein>
    <submittedName>
        <fullName evidence="9">Carbohydrate ABC transporter permease</fullName>
    </submittedName>
</protein>
<dbReference type="OrthoDB" id="61122at2"/>
<gene>
    <name evidence="9" type="ORF">E1269_03260</name>
</gene>
<dbReference type="InterPro" id="IPR000515">
    <property type="entry name" value="MetI-like"/>
</dbReference>
<proteinExistence type="inferred from homology"/>
<name>A0A4R5DTC8_9ACTN</name>
<dbReference type="CDD" id="cd06261">
    <property type="entry name" value="TM_PBP2"/>
    <property type="match status" value="1"/>
</dbReference>
<reference evidence="9 10" key="1">
    <citation type="submission" date="2019-03" db="EMBL/GenBank/DDBJ databases">
        <title>Draft genome sequences of novel Actinobacteria.</title>
        <authorList>
            <person name="Sahin N."/>
            <person name="Ay H."/>
            <person name="Saygin H."/>
        </authorList>
    </citation>
    <scope>NUCLEOTIDE SEQUENCE [LARGE SCALE GENOMIC DNA]</scope>
    <source>
        <strain evidence="9 10">5K138</strain>
    </source>
</reference>
<evidence type="ECO:0000256" key="5">
    <source>
        <dbReference type="ARBA" id="ARBA00022989"/>
    </source>
</evidence>
<dbReference type="PANTHER" id="PTHR43744">
    <property type="entry name" value="ABC TRANSPORTER PERMEASE PROTEIN MG189-RELATED-RELATED"/>
    <property type="match status" value="1"/>
</dbReference>
<evidence type="ECO:0000256" key="1">
    <source>
        <dbReference type="ARBA" id="ARBA00004651"/>
    </source>
</evidence>
<evidence type="ECO:0000256" key="3">
    <source>
        <dbReference type="ARBA" id="ARBA00022475"/>
    </source>
</evidence>
<dbReference type="EMBL" id="SMKZ01000003">
    <property type="protein sequence ID" value="TDE14385.1"/>
    <property type="molecule type" value="Genomic_DNA"/>
</dbReference>
<keyword evidence="4 7" id="KW-0812">Transmembrane</keyword>
<comment type="caution">
    <text evidence="9">The sequence shown here is derived from an EMBL/GenBank/DDBJ whole genome shotgun (WGS) entry which is preliminary data.</text>
</comment>
<dbReference type="PANTHER" id="PTHR43744:SF8">
    <property type="entry name" value="SN-GLYCEROL-3-PHOSPHATE TRANSPORT SYSTEM PERMEASE PROTEIN UGPE"/>
    <property type="match status" value="1"/>
</dbReference>
<feature type="transmembrane region" description="Helical" evidence="7">
    <location>
        <begin position="90"/>
        <end position="110"/>
    </location>
</feature>
<keyword evidence="3" id="KW-1003">Cell membrane</keyword>
<dbReference type="GO" id="GO:0055085">
    <property type="term" value="P:transmembrane transport"/>
    <property type="evidence" value="ECO:0007669"/>
    <property type="project" value="InterPro"/>
</dbReference>
<evidence type="ECO:0000256" key="7">
    <source>
        <dbReference type="RuleBase" id="RU363032"/>
    </source>
</evidence>
<evidence type="ECO:0000259" key="8">
    <source>
        <dbReference type="PROSITE" id="PS50928"/>
    </source>
</evidence>
<keyword evidence="6 7" id="KW-0472">Membrane</keyword>
<feature type="transmembrane region" description="Helical" evidence="7">
    <location>
        <begin position="222"/>
        <end position="246"/>
    </location>
</feature>
<keyword evidence="5 7" id="KW-1133">Transmembrane helix</keyword>
<evidence type="ECO:0000256" key="4">
    <source>
        <dbReference type="ARBA" id="ARBA00022692"/>
    </source>
</evidence>
<sequence>MAPITLLWAAPVLFALLISVRSLDDIVSRGLGALPTSFSLASFTEAWNAGVGRALLNSVVVTAPTVVLELLLGSMAAFALSRYHVPLRRLILAVMLAGNLLPPQVLLVPVSRMMQSVGLYDSLLALIVVHTAFGVGFFTFVLHGFMRTVPEEVTEAARIDGAGAFTIYWRIMLPLVRPALAGLAALASTWAFNDLIWSLAVIRSGELFPISATMLSFSSQYLTSWNVATAGAILAALPTALVFFVFQKQFVSGMLMGSVK</sequence>
<dbReference type="Pfam" id="PF00528">
    <property type="entry name" value="BPD_transp_1"/>
    <property type="match status" value="1"/>
</dbReference>
<dbReference type="InParanoid" id="A0A4R5DTC8"/>
<dbReference type="InterPro" id="IPR035906">
    <property type="entry name" value="MetI-like_sf"/>
</dbReference>
<dbReference type="GO" id="GO:0005886">
    <property type="term" value="C:plasma membrane"/>
    <property type="evidence" value="ECO:0007669"/>
    <property type="project" value="UniProtKB-SubCell"/>
</dbReference>
<feature type="transmembrane region" description="Helical" evidence="7">
    <location>
        <begin position="54"/>
        <end position="78"/>
    </location>
</feature>
<dbReference type="Proteomes" id="UP000294739">
    <property type="component" value="Unassembled WGS sequence"/>
</dbReference>
<feature type="transmembrane region" description="Helical" evidence="7">
    <location>
        <begin position="122"/>
        <end position="142"/>
    </location>
</feature>
<comment type="similarity">
    <text evidence="7">Belongs to the binding-protein-dependent transport system permease family.</text>
</comment>
<dbReference type="AlphaFoldDB" id="A0A4R5DTC8"/>
<comment type="subcellular location">
    <subcellularLocation>
        <location evidence="1 7">Cell membrane</location>
        <topology evidence="1 7">Multi-pass membrane protein</topology>
    </subcellularLocation>
</comment>